<feature type="transmembrane region" description="Helical" evidence="8">
    <location>
        <begin position="205"/>
        <end position="221"/>
    </location>
</feature>
<evidence type="ECO:0000313" key="9">
    <source>
        <dbReference type="EMBL" id="CAB4545605.1"/>
    </source>
</evidence>
<keyword evidence="4" id="KW-1003">Cell membrane</keyword>
<feature type="transmembrane region" description="Helical" evidence="8">
    <location>
        <begin position="125"/>
        <end position="149"/>
    </location>
</feature>
<comment type="subcellular location">
    <subcellularLocation>
        <location evidence="1">Cell membrane</location>
        <topology evidence="1">Multi-pass membrane protein</topology>
    </subcellularLocation>
</comment>
<comment type="similarity">
    <text evidence="2">Belongs to the AzlC family.</text>
</comment>
<evidence type="ECO:0000256" key="8">
    <source>
        <dbReference type="SAM" id="Phobius"/>
    </source>
</evidence>
<protein>
    <submittedName>
        <fullName evidence="10">Unannotated protein</fullName>
    </submittedName>
</protein>
<evidence type="ECO:0000256" key="3">
    <source>
        <dbReference type="ARBA" id="ARBA00022448"/>
    </source>
</evidence>
<organism evidence="10">
    <name type="scientific">freshwater metagenome</name>
    <dbReference type="NCBI Taxonomy" id="449393"/>
    <lineage>
        <taxon>unclassified sequences</taxon>
        <taxon>metagenomes</taxon>
        <taxon>ecological metagenomes</taxon>
    </lineage>
</organism>
<evidence type="ECO:0000256" key="4">
    <source>
        <dbReference type="ARBA" id="ARBA00022475"/>
    </source>
</evidence>
<dbReference type="EMBL" id="CAEZSH010000141">
    <property type="protein sequence ID" value="CAB4545605.1"/>
    <property type="molecule type" value="Genomic_DNA"/>
</dbReference>
<dbReference type="InterPro" id="IPR011606">
    <property type="entry name" value="Brnchd-chn_aa_trnsp_permease"/>
</dbReference>
<proteinExistence type="inferred from homology"/>
<evidence type="ECO:0000256" key="1">
    <source>
        <dbReference type="ARBA" id="ARBA00004651"/>
    </source>
</evidence>
<feature type="transmembrane region" description="Helical" evidence="8">
    <location>
        <begin position="7"/>
        <end position="33"/>
    </location>
</feature>
<evidence type="ECO:0000256" key="5">
    <source>
        <dbReference type="ARBA" id="ARBA00022692"/>
    </source>
</evidence>
<sequence>MARANSLLVTSVSVGLATGLYGISFGALSVAAGLDVWQTCVLSLLMFSGGSQFAFVGVIAGGGVAAIPAAIASAWMMGVRNGFYAVAMAPILQLRKTRRVVGAQLTIDESTGVALSQTETEKQKYGFWATGISVFVFWNLLTLLGALLGELMSDPSVWGLDAAAAAAFVALVWPRLNDSPTRVVAVLAFAVSILSSPYVPQGVPVLLAGLVAVVVWAIGATRNQDGES</sequence>
<keyword evidence="3" id="KW-0813">Transport</keyword>
<name>A0A6J6H6A9_9ZZZZ</name>
<accession>A0A6J6H6A9</accession>
<keyword evidence="7 8" id="KW-0472">Membrane</keyword>
<evidence type="ECO:0000256" key="2">
    <source>
        <dbReference type="ARBA" id="ARBA00010735"/>
    </source>
</evidence>
<dbReference type="PANTHER" id="PTHR34979:SF1">
    <property type="entry name" value="INNER MEMBRANE PROTEIN YGAZ"/>
    <property type="match status" value="1"/>
</dbReference>
<reference evidence="10" key="1">
    <citation type="submission" date="2020-05" db="EMBL/GenBank/DDBJ databases">
        <authorList>
            <person name="Chiriac C."/>
            <person name="Salcher M."/>
            <person name="Ghai R."/>
            <person name="Kavagutti S V."/>
        </authorList>
    </citation>
    <scope>NUCLEOTIDE SEQUENCE</scope>
</reference>
<dbReference type="GO" id="GO:0005886">
    <property type="term" value="C:plasma membrane"/>
    <property type="evidence" value="ECO:0007669"/>
    <property type="project" value="UniProtKB-SubCell"/>
</dbReference>
<dbReference type="PANTHER" id="PTHR34979">
    <property type="entry name" value="INNER MEMBRANE PROTEIN YGAZ"/>
    <property type="match status" value="1"/>
</dbReference>
<keyword evidence="6 8" id="KW-1133">Transmembrane helix</keyword>
<dbReference type="AlphaFoldDB" id="A0A6J6H6A9"/>
<dbReference type="GO" id="GO:1903785">
    <property type="term" value="P:L-valine transmembrane transport"/>
    <property type="evidence" value="ECO:0007669"/>
    <property type="project" value="TreeGrafter"/>
</dbReference>
<dbReference type="Pfam" id="PF03591">
    <property type="entry name" value="AzlC"/>
    <property type="match status" value="1"/>
</dbReference>
<evidence type="ECO:0000256" key="7">
    <source>
        <dbReference type="ARBA" id="ARBA00023136"/>
    </source>
</evidence>
<feature type="transmembrane region" description="Helical" evidence="8">
    <location>
        <begin position="53"/>
        <end position="75"/>
    </location>
</feature>
<keyword evidence="5 8" id="KW-0812">Transmembrane</keyword>
<gene>
    <name evidence="9" type="ORF">UFOPK1410_00945</name>
    <name evidence="10" type="ORF">UFOPK1855_00202</name>
</gene>
<dbReference type="EMBL" id="CAEZUW010000017">
    <property type="protein sequence ID" value="CAB4607309.1"/>
    <property type="molecule type" value="Genomic_DNA"/>
</dbReference>
<evidence type="ECO:0000256" key="6">
    <source>
        <dbReference type="ARBA" id="ARBA00022989"/>
    </source>
</evidence>
<evidence type="ECO:0000313" key="10">
    <source>
        <dbReference type="EMBL" id="CAB4607309.1"/>
    </source>
</evidence>